<dbReference type="InterPro" id="IPR003594">
    <property type="entry name" value="HATPase_dom"/>
</dbReference>
<comment type="caution">
    <text evidence="11">The sequence shown here is derived from an EMBL/GenBank/DDBJ whole genome shotgun (WGS) entry which is preliminary data.</text>
</comment>
<dbReference type="Pfam" id="PF07730">
    <property type="entry name" value="HisKA_3"/>
    <property type="match status" value="1"/>
</dbReference>
<comment type="catalytic activity">
    <reaction evidence="1">
        <text>ATP + protein L-histidine = ADP + protein N-phospho-L-histidine.</text>
        <dbReference type="EC" id="2.7.13.3"/>
    </reaction>
</comment>
<feature type="domain" description="Histidine kinase" evidence="10">
    <location>
        <begin position="353"/>
        <end position="440"/>
    </location>
</feature>
<keyword evidence="5" id="KW-0547">Nucleotide-binding</keyword>
<feature type="transmembrane region" description="Helical" evidence="9">
    <location>
        <begin position="185"/>
        <end position="213"/>
    </location>
</feature>
<keyword evidence="4" id="KW-0808">Transferase</keyword>
<dbReference type="InterPro" id="IPR005467">
    <property type="entry name" value="His_kinase_dom"/>
</dbReference>
<dbReference type="Proteomes" id="UP000473574">
    <property type="component" value="Unassembled WGS sequence"/>
</dbReference>
<dbReference type="SMART" id="SM00387">
    <property type="entry name" value="HATPase_c"/>
    <property type="match status" value="1"/>
</dbReference>
<evidence type="ECO:0000256" key="4">
    <source>
        <dbReference type="ARBA" id="ARBA00022679"/>
    </source>
</evidence>
<dbReference type="Gene3D" id="3.30.565.10">
    <property type="entry name" value="Histidine kinase-like ATPase, C-terminal domain"/>
    <property type="match status" value="1"/>
</dbReference>
<keyword evidence="8" id="KW-0902">Two-component regulatory system</keyword>
<dbReference type="AlphaFoldDB" id="A0A6M0S2M1"/>
<evidence type="ECO:0000256" key="1">
    <source>
        <dbReference type="ARBA" id="ARBA00000085"/>
    </source>
</evidence>
<dbReference type="InterPro" id="IPR036890">
    <property type="entry name" value="HATPase_C_sf"/>
</dbReference>
<dbReference type="GO" id="GO:0005524">
    <property type="term" value="F:ATP binding"/>
    <property type="evidence" value="ECO:0007669"/>
    <property type="project" value="UniProtKB-KW"/>
</dbReference>
<evidence type="ECO:0000259" key="10">
    <source>
        <dbReference type="PROSITE" id="PS50109"/>
    </source>
</evidence>
<keyword evidence="9" id="KW-0812">Transmembrane</keyword>
<feature type="transmembrane region" description="Helical" evidence="9">
    <location>
        <begin position="30"/>
        <end position="50"/>
    </location>
</feature>
<evidence type="ECO:0000256" key="5">
    <source>
        <dbReference type="ARBA" id="ARBA00022741"/>
    </source>
</evidence>
<dbReference type="Pfam" id="PF02518">
    <property type="entry name" value="HATPase_c"/>
    <property type="match status" value="1"/>
</dbReference>
<organism evidence="11 12">
    <name type="scientific">Adonisia turfae CCMR0082</name>
    <dbReference type="NCBI Taxonomy" id="2304604"/>
    <lineage>
        <taxon>Bacteria</taxon>
        <taxon>Bacillati</taxon>
        <taxon>Cyanobacteriota</taxon>
        <taxon>Adonisia</taxon>
        <taxon>Adonisia turfae</taxon>
    </lineage>
</organism>
<reference evidence="11 12" key="1">
    <citation type="journal article" date="2020" name="Microb. Ecol.">
        <title>Ecogenomics of the Marine Benthic Filamentous Cyanobacterium Adonisia.</title>
        <authorList>
            <person name="Walter J.M."/>
            <person name="Coutinho F.H."/>
            <person name="Leomil L."/>
            <person name="Hargreaves P.I."/>
            <person name="Campeao M.E."/>
            <person name="Vieira V.V."/>
            <person name="Silva B.S."/>
            <person name="Fistarol G.O."/>
            <person name="Salomon P.S."/>
            <person name="Sawabe T."/>
            <person name="Mino S."/>
            <person name="Hosokawa M."/>
            <person name="Miyashita H."/>
            <person name="Maruyama F."/>
            <person name="van Verk M.C."/>
            <person name="Dutilh B.E."/>
            <person name="Thompson C.C."/>
            <person name="Thompson F.L."/>
        </authorList>
    </citation>
    <scope>NUCLEOTIDE SEQUENCE [LARGE SCALE GENOMIC DNA]</scope>
    <source>
        <strain evidence="11 12">CCMR0082</strain>
    </source>
</reference>
<dbReference type="GO" id="GO:0046983">
    <property type="term" value="F:protein dimerization activity"/>
    <property type="evidence" value="ECO:0007669"/>
    <property type="project" value="InterPro"/>
</dbReference>
<protein>
    <recommendedName>
        <fullName evidence="2">histidine kinase</fullName>
        <ecNumber evidence="2">2.7.13.3</ecNumber>
    </recommendedName>
</protein>
<evidence type="ECO:0000256" key="6">
    <source>
        <dbReference type="ARBA" id="ARBA00022777"/>
    </source>
</evidence>
<dbReference type="PROSITE" id="PS50109">
    <property type="entry name" value="HIS_KIN"/>
    <property type="match status" value="1"/>
</dbReference>
<dbReference type="PANTHER" id="PTHR24421:SF10">
    <property type="entry name" value="NITRATE_NITRITE SENSOR PROTEIN NARQ"/>
    <property type="match status" value="1"/>
</dbReference>
<evidence type="ECO:0000256" key="8">
    <source>
        <dbReference type="ARBA" id="ARBA00023012"/>
    </source>
</evidence>
<feature type="transmembrane region" description="Helical" evidence="9">
    <location>
        <begin position="70"/>
        <end position="88"/>
    </location>
</feature>
<dbReference type="GO" id="GO:0000155">
    <property type="term" value="F:phosphorelay sensor kinase activity"/>
    <property type="evidence" value="ECO:0007669"/>
    <property type="project" value="InterPro"/>
</dbReference>
<sequence>MGSEDRYCPCPFTYLPRLVKHWPKSQAHPFRVLHIIEWILLGIAVSELPWESLPYLSDLMGSSLAETEPIPFAWFWSLMCLLLLGLLGRRLPIGSAVSKWGYTAVQIGLILVATSLANWQSPFLMPYLVVMIRGYLIFSHRERWVLAALTFGIAISSLAIPLLDIPRLQSAFNEPLPLTTDKVRTISMVIGLYGIVLCGLVSAFVLLLVNALLAERASRQQLTVAHHRLRQYALRIQDQAALQERNRIAREIHDAVGHSLTALRIQLENARLFSHSDTHKTEDHLKVAQQLAAKALSEIRQSVSTLQSDPLQGKSLITVLEQLCLDFQQHMNGEFVYTLDVLRPLPIETSATVYRLLQEAMTNVARHSHADRIKLQVKTESGYLWLILEDNGIGFDPAKNTAGFGLSSMKERTAAMGGHLQFITAPGEGCQLRAQLPLVEVMA</sequence>
<dbReference type="InterPro" id="IPR011712">
    <property type="entry name" value="Sig_transdc_His_kin_sub3_dim/P"/>
</dbReference>
<evidence type="ECO:0000256" key="9">
    <source>
        <dbReference type="SAM" id="Phobius"/>
    </source>
</evidence>
<dbReference type="CDD" id="cd16917">
    <property type="entry name" value="HATPase_UhpB-NarQ-NarX-like"/>
    <property type="match status" value="1"/>
</dbReference>
<dbReference type="Gene3D" id="1.20.5.1930">
    <property type="match status" value="1"/>
</dbReference>
<dbReference type="GO" id="GO:0016020">
    <property type="term" value="C:membrane"/>
    <property type="evidence" value="ECO:0007669"/>
    <property type="project" value="InterPro"/>
</dbReference>
<evidence type="ECO:0000313" key="12">
    <source>
        <dbReference type="Proteomes" id="UP000473574"/>
    </source>
</evidence>
<keyword evidence="6 11" id="KW-0418">Kinase</keyword>
<evidence type="ECO:0000256" key="3">
    <source>
        <dbReference type="ARBA" id="ARBA00022553"/>
    </source>
</evidence>
<dbReference type="InterPro" id="IPR050482">
    <property type="entry name" value="Sensor_HK_TwoCompSys"/>
</dbReference>
<feature type="transmembrane region" description="Helical" evidence="9">
    <location>
        <begin position="145"/>
        <end position="165"/>
    </location>
</feature>
<accession>A0A6M0S2M1</accession>
<evidence type="ECO:0000256" key="7">
    <source>
        <dbReference type="ARBA" id="ARBA00022840"/>
    </source>
</evidence>
<evidence type="ECO:0000256" key="2">
    <source>
        <dbReference type="ARBA" id="ARBA00012438"/>
    </source>
</evidence>
<dbReference type="EC" id="2.7.13.3" evidence="2"/>
<dbReference type="SUPFAM" id="SSF55874">
    <property type="entry name" value="ATPase domain of HSP90 chaperone/DNA topoisomerase II/histidine kinase"/>
    <property type="match status" value="1"/>
</dbReference>
<keyword evidence="9" id="KW-1133">Transmembrane helix</keyword>
<dbReference type="EMBL" id="QZCE01000001">
    <property type="protein sequence ID" value="NEZ62698.1"/>
    <property type="molecule type" value="Genomic_DNA"/>
</dbReference>
<keyword evidence="3" id="KW-0597">Phosphoprotein</keyword>
<evidence type="ECO:0000313" key="11">
    <source>
        <dbReference type="EMBL" id="NEZ62698.1"/>
    </source>
</evidence>
<keyword evidence="9" id="KW-0472">Membrane</keyword>
<proteinExistence type="predicted"/>
<gene>
    <name evidence="11" type="ORF">D0962_07880</name>
</gene>
<keyword evidence="7" id="KW-0067">ATP-binding</keyword>
<name>A0A6M0S2M1_9CYAN</name>
<dbReference type="PANTHER" id="PTHR24421">
    <property type="entry name" value="NITRATE/NITRITE SENSOR PROTEIN NARX-RELATED"/>
    <property type="match status" value="1"/>
</dbReference>